<name>A0A498DFE5_9GAMM</name>
<organism evidence="2 3">
    <name type="scientific">Acinetobacter cumulans</name>
    <dbReference type="NCBI Taxonomy" id="2136182"/>
    <lineage>
        <taxon>Bacteria</taxon>
        <taxon>Pseudomonadati</taxon>
        <taxon>Pseudomonadota</taxon>
        <taxon>Gammaproteobacteria</taxon>
        <taxon>Moraxellales</taxon>
        <taxon>Moraxellaceae</taxon>
        <taxon>Acinetobacter</taxon>
    </lineage>
</organism>
<dbReference type="RefSeq" id="WP_121594027.1">
    <property type="nucleotide sequence ID" value="NZ_RCHD01000004.1"/>
</dbReference>
<evidence type="ECO:0000313" key="3">
    <source>
        <dbReference type="Proteomes" id="UP000267166"/>
    </source>
</evidence>
<accession>A0A498DFE5</accession>
<evidence type="ECO:0008006" key="4">
    <source>
        <dbReference type="Google" id="ProtNLM"/>
    </source>
</evidence>
<dbReference type="Proteomes" id="UP000267166">
    <property type="component" value="Unassembled WGS sequence"/>
</dbReference>
<feature type="transmembrane region" description="Helical" evidence="1">
    <location>
        <begin position="155"/>
        <end position="176"/>
    </location>
</feature>
<keyword evidence="1" id="KW-0472">Membrane</keyword>
<keyword evidence="1" id="KW-0812">Transmembrane</keyword>
<feature type="transmembrane region" description="Helical" evidence="1">
    <location>
        <begin position="7"/>
        <end position="26"/>
    </location>
</feature>
<evidence type="ECO:0000313" key="2">
    <source>
        <dbReference type="EMBL" id="RLL37908.1"/>
    </source>
</evidence>
<sequence length="184" mass="21453">MHLTVKTVFRMCFAAVIFFITISLVWTCISKLNEIRLADQTFQNAQTIHLVSTKKEQLVLISNNQKPDPAVYIAIAQNGYIAKISCEHYANICTDQYNQQQTRQIHQVDLLKVGYNFYIHQVKYTDSRTQQSQQFKYDQTQIQQAYQQDINNLKYTVFGIGLFSCAALFVSFRILVNFKKFLNK</sequence>
<protein>
    <recommendedName>
        <fullName evidence="4">Transmembrane protein</fullName>
    </recommendedName>
</protein>
<evidence type="ECO:0000256" key="1">
    <source>
        <dbReference type="SAM" id="Phobius"/>
    </source>
</evidence>
<gene>
    <name evidence="2" type="ORF">D9K80_02480</name>
</gene>
<dbReference type="AlphaFoldDB" id="A0A498DFE5"/>
<reference evidence="2 3" key="1">
    <citation type="submission" date="2018-09" db="EMBL/GenBank/DDBJ databases">
        <title>The draft genome of Acinetobacter sp. strains.</title>
        <authorList>
            <person name="Qin J."/>
            <person name="Feng Y."/>
            <person name="Zong Z."/>
        </authorList>
    </citation>
    <scope>NUCLEOTIDE SEQUENCE [LARGE SCALE GENOMIC DNA]</scope>
    <source>
        <strain evidence="2 3">WCHAc060003</strain>
    </source>
</reference>
<proteinExistence type="predicted"/>
<keyword evidence="1" id="KW-1133">Transmembrane helix</keyword>
<comment type="caution">
    <text evidence="2">The sequence shown here is derived from an EMBL/GenBank/DDBJ whole genome shotgun (WGS) entry which is preliminary data.</text>
</comment>
<dbReference type="EMBL" id="RCHD01000004">
    <property type="protein sequence ID" value="RLL37908.1"/>
    <property type="molecule type" value="Genomic_DNA"/>
</dbReference>